<reference evidence="3" key="3">
    <citation type="journal article" date="2018" name="Aquaculture">
        <title>Complete genome sequence of a white spot syndrome virus associated with a disease incursion in Australia.</title>
        <authorList>
            <person name="Oakey J."/>
            <person name="Smith C.S."/>
        </authorList>
    </citation>
    <scope>NUCLEOTIDE SEQUENCE [LARGE SCALE GENOMIC DNA]</scope>
    <source>
        <strain evidence="3">WSSV-AU</strain>
    </source>
</reference>
<evidence type="ECO:0000313" key="4">
    <source>
        <dbReference type="Proteomes" id="UP000277283"/>
    </source>
</evidence>
<dbReference type="EMBL" id="JX515788">
    <property type="protein sequence ID" value="AFX59423.1"/>
    <property type="molecule type" value="Genomic_DNA"/>
</dbReference>
<accession>K7WGU7</accession>
<dbReference type="Proteomes" id="UP000277283">
    <property type="component" value="Segment"/>
</dbReference>
<organism evidence="2 4">
    <name type="scientific">White spot syndrome virus</name>
    <dbReference type="NCBI Taxonomy" id="342409"/>
    <lineage>
        <taxon>Viruses</taxon>
        <taxon>Viruses incertae sedis</taxon>
        <taxon>Naldaviricetes</taxon>
        <taxon>Nimaviridae</taxon>
        <taxon>Whispovirus</taxon>
    </lineage>
</organism>
<reference evidence="2" key="1">
    <citation type="submission" date="2012-08" db="EMBL/GenBank/DDBJ databases">
        <title>Cassytha pubescens and C. glabella (Lauraceae) are not disjunctly distributed between Australia and the Ryukyu Archipelago of Japan - evidence from morphological and molecular data.</title>
        <authorList>
            <person name="Kokubugata G."/>
            <person name="Nakamura K."/>
            <person name="Forster P.I."/>
            <person name="Wilson G.W."/>
            <person name="Holland A.E."/>
            <person name="Hirayama Y."/>
            <person name="Yokota M."/>
        </authorList>
    </citation>
    <scope>NUCLEOTIDE SEQUENCE</scope>
    <source>
        <strain evidence="2">K-LV1</strain>
    </source>
</reference>
<feature type="region of interest" description="Disordered" evidence="1">
    <location>
        <begin position="45"/>
        <end position="64"/>
    </location>
</feature>
<evidence type="ECO:0000313" key="3">
    <source>
        <dbReference type="EMBL" id="ATU84121.1"/>
    </source>
</evidence>
<name>K7WGU7_9VIRU</name>
<dbReference type="EMBL" id="MF768985">
    <property type="protein sequence ID" value="ATU84121.1"/>
    <property type="molecule type" value="Genomic_DNA"/>
</dbReference>
<evidence type="ECO:0000313" key="2">
    <source>
        <dbReference type="EMBL" id="AFX59423.1"/>
    </source>
</evidence>
<evidence type="ECO:0000256" key="1">
    <source>
        <dbReference type="SAM" id="MobiDB-lite"/>
    </source>
</evidence>
<sequence>MLHLLKGPLNPAGNPTLFSKDSARVSWGIFTQNLFSLLLETKSAPWEKDASETNESRASIKTAD</sequence>
<gene>
    <name evidence="2" type="ORF">wssv_00460</name>
</gene>
<dbReference type="Proteomes" id="UP000267516">
    <property type="component" value="Segment"/>
</dbReference>
<reference evidence="4" key="2">
    <citation type="submission" date="2012-08" db="EMBL/GenBank/DDBJ databases">
        <authorList>
            <person name="Choi T.-J."/>
        </authorList>
    </citation>
    <scope>NUCLEOTIDE SEQUENCE [LARGE SCALE GENOMIC DNA]</scope>
    <source>
        <strain evidence="4">K-LV1</strain>
    </source>
</reference>
<feature type="compositionally biased region" description="Basic and acidic residues" evidence="1">
    <location>
        <begin position="45"/>
        <end position="55"/>
    </location>
</feature>
<protein>
    <submittedName>
        <fullName evidence="3">ORF1231</fullName>
    </submittedName>
    <submittedName>
        <fullName evidence="2">Wsv046</fullName>
    </submittedName>
</protein>
<proteinExistence type="predicted"/>